<feature type="domain" description="Low molecular weight protein antigen 6 PH" evidence="3">
    <location>
        <begin position="47"/>
        <end position="115"/>
    </location>
</feature>
<keyword evidence="2" id="KW-0732">Signal</keyword>
<evidence type="ECO:0000313" key="4">
    <source>
        <dbReference type="EMBL" id="NKX50063.1"/>
    </source>
</evidence>
<protein>
    <submittedName>
        <fullName evidence="4">PH domain-containing protein</fullName>
    </submittedName>
</protein>
<dbReference type="Proteomes" id="UP000523795">
    <property type="component" value="Unassembled WGS sequence"/>
</dbReference>
<feature type="signal peptide" evidence="2">
    <location>
        <begin position="1"/>
        <end position="19"/>
    </location>
</feature>
<keyword evidence="1" id="KW-0472">Membrane</keyword>
<name>A0ABX1JL88_9MICC</name>
<reference evidence="4 5" key="1">
    <citation type="submission" date="2020-04" db="EMBL/GenBank/DDBJ databases">
        <authorList>
            <person name="Liu S."/>
        </authorList>
    </citation>
    <scope>NUCLEOTIDE SEQUENCE [LARGE SCALE GENOMIC DNA]</scope>
    <source>
        <strain evidence="4 5">CGMCC 1.15091</strain>
    </source>
</reference>
<gene>
    <name evidence="4" type="ORF">HER39_05650</name>
</gene>
<dbReference type="Pfam" id="PF10756">
    <property type="entry name" value="bPH_6"/>
    <property type="match status" value="1"/>
</dbReference>
<comment type="caution">
    <text evidence="4">The sequence shown here is derived from an EMBL/GenBank/DDBJ whole genome shotgun (WGS) entry which is preliminary data.</text>
</comment>
<keyword evidence="1" id="KW-0812">Transmembrane</keyword>
<feature type="chain" id="PRO_5046325274" evidence="2">
    <location>
        <begin position="20"/>
        <end position="190"/>
    </location>
</feature>
<organism evidence="4 5">
    <name type="scientific">Arthrobacter deserti</name>
    <dbReference type="NCBI Taxonomy" id="1742687"/>
    <lineage>
        <taxon>Bacteria</taxon>
        <taxon>Bacillati</taxon>
        <taxon>Actinomycetota</taxon>
        <taxon>Actinomycetes</taxon>
        <taxon>Micrococcales</taxon>
        <taxon>Micrococcaceae</taxon>
        <taxon>Arthrobacter</taxon>
    </lineage>
</organism>
<proteinExistence type="predicted"/>
<sequence length="190" mass="19768">APWLTGFVWLLAAAGLAVAATEGPAGLLSAVPLATLAYMGWWLAWYPAVVVSDREVTLRNPLATISVPWAALVTVDTRYALTLVTPRRKYTAWAAPAPGIIGVHRARPEHATGLPETTYGPAASIRPGDLTSSDSGAAAYRVRRRWAELLAAGSVEPGSAGSVRVRVRPNWALIGAAAVLLAAAGAVVLA</sequence>
<keyword evidence="1" id="KW-1133">Transmembrane helix</keyword>
<evidence type="ECO:0000313" key="5">
    <source>
        <dbReference type="Proteomes" id="UP000523795"/>
    </source>
</evidence>
<keyword evidence="5" id="KW-1185">Reference proteome</keyword>
<dbReference type="InterPro" id="IPR019692">
    <property type="entry name" value="CFP-6_PH"/>
</dbReference>
<evidence type="ECO:0000256" key="1">
    <source>
        <dbReference type="SAM" id="Phobius"/>
    </source>
</evidence>
<feature type="transmembrane region" description="Helical" evidence="1">
    <location>
        <begin position="29"/>
        <end position="51"/>
    </location>
</feature>
<accession>A0ABX1JL88</accession>
<evidence type="ECO:0000259" key="3">
    <source>
        <dbReference type="Pfam" id="PF10756"/>
    </source>
</evidence>
<feature type="transmembrane region" description="Helical" evidence="1">
    <location>
        <begin position="171"/>
        <end position="189"/>
    </location>
</feature>
<dbReference type="EMBL" id="JAAZSR010000059">
    <property type="protein sequence ID" value="NKX50063.1"/>
    <property type="molecule type" value="Genomic_DNA"/>
</dbReference>
<evidence type="ECO:0000256" key="2">
    <source>
        <dbReference type="SAM" id="SignalP"/>
    </source>
</evidence>
<feature type="non-terminal residue" evidence="4">
    <location>
        <position position="1"/>
    </location>
</feature>